<sequence>MLKTFLIYYDEDNYYVTKSFIFLNYGIVSN</sequence>
<comment type="caution">
    <text evidence="1">The sequence shown here is derived from an EMBL/GenBank/DDBJ whole genome shotgun (WGS) entry which is preliminary data.</text>
</comment>
<accession>A0A328YNX6</accession>
<name>A0A328YNX6_9FLAO</name>
<keyword evidence="2" id="KW-1185">Reference proteome</keyword>
<reference evidence="1 2" key="1">
    <citation type="submission" date="2018-06" db="EMBL/GenBank/DDBJ databases">
        <title>Genomic Encyclopedia of Archaeal and Bacterial Type Strains, Phase II (KMG-II): from individual species to whole genera.</title>
        <authorList>
            <person name="Goeker M."/>
        </authorList>
    </citation>
    <scope>NUCLEOTIDE SEQUENCE [LARGE SCALE GENOMIC DNA]</scope>
    <source>
        <strain evidence="1 2">DSM 25663</strain>
    </source>
</reference>
<dbReference type="Proteomes" id="UP000248840">
    <property type="component" value="Unassembled WGS sequence"/>
</dbReference>
<evidence type="ECO:0000313" key="1">
    <source>
        <dbReference type="EMBL" id="RAR75761.1"/>
    </source>
</evidence>
<protein>
    <submittedName>
        <fullName evidence="1">Uncharacterized protein</fullName>
    </submittedName>
</protein>
<dbReference type="EMBL" id="QLSZ01000001">
    <property type="protein sequence ID" value="RAR75761.1"/>
    <property type="molecule type" value="Genomic_DNA"/>
</dbReference>
<organism evidence="1 2">
    <name type="scientific">Flavobacterium aciduliphilum</name>
    <dbReference type="NCBI Taxonomy" id="1101402"/>
    <lineage>
        <taxon>Bacteria</taxon>
        <taxon>Pseudomonadati</taxon>
        <taxon>Bacteroidota</taxon>
        <taxon>Flavobacteriia</taxon>
        <taxon>Flavobacteriales</taxon>
        <taxon>Flavobacteriaceae</taxon>
        <taxon>Flavobacterium</taxon>
    </lineage>
</organism>
<proteinExistence type="predicted"/>
<gene>
    <name evidence="1" type="ORF">CLV55_101466</name>
</gene>
<evidence type="ECO:0000313" key="2">
    <source>
        <dbReference type="Proteomes" id="UP000248840"/>
    </source>
</evidence>
<dbReference type="AlphaFoldDB" id="A0A328YNX6"/>